<dbReference type="RefSeq" id="WP_116441275.1">
    <property type="nucleotide sequence ID" value="NZ_BHEO01000002.1"/>
</dbReference>
<dbReference type="Gene3D" id="3.30.565.10">
    <property type="entry name" value="Histidine kinase-like ATPase, C-terminal domain"/>
    <property type="match status" value="1"/>
</dbReference>
<sequence length="463" mass="53729">MELKRKIRLHTFFIRYAVWVMIGAAVILAAALLLFSAGIETGWILPANYAEGMLTGRARQIQSAERVTEDLIPDTCRYGVYDREGTYLYGTFEKEEREDAWEIYREGERGKEGYYFRSFYREREVCIVKYRMVSSYTNKFLQQYFPAADWTLIGVTVILFFLYLIWLAKRFGRIISREISSLEQVTENISQQELNFERKSSKVLEIDAVLQSMDQMREALRQSLHRQWNMEQVRREQMAALAHDIKTPLTILRGNAELTLEAEELAEVKEYAEEIREETKTIENYLQVLQEMLLLERNQTTAKTKTKTDLLRFAEKIKKQADTLAKTRQMTVSVREIPENCLENFVLDMEEESIYRAWMNIIANSVEYGKEGGRIRLTVCIEEEQTIFVTEDDGPGFSEEELFRGTEQFYRGDKSRGQRNHYGMGLAIASRFVEQQGGRLCLGNSDAMGGAKVTITIPTKSGR</sequence>
<keyword evidence="7 16" id="KW-0418">Kinase</keyword>
<dbReference type="InterPro" id="IPR003661">
    <property type="entry name" value="HisK_dim/P_dom"/>
</dbReference>
<keyword evidence="9" id="KW-0902">Two-component regulatory system</keyword>
<evidence type="ECO:0000313" key="17">
    <source>
        <dbReference type="Proteomes" id="UP000294613"/>
    </source>
</evidence>
<evidence type="ECO:0000313" key="18">
    <source>
        <dbReference type="Proteomes" id="UP000702954"/>
    </source>
</evidence>
<dbReference type="InterPro" id="IPR003660">
    <property type="entry name" value="HAMP_dom"/>
</dbReference>
<dbReference type="EMBL" id="BHEO01000002">
    <property type="protein sequence ID" value="GBU04353.1"/>
    <property type="molecule type" value="Genomic_DNA"/>
</dbReference>
<keyword evidence="8 12" id="KW-1133">Transmembrane helix</keyword>
<evidence type="ECO:0000256" key="1">
    <source>
        <dbReference type="ARBA" id="ARBA00000085"/>
    </source>
</evidence>
<evidence type="ECO:0000256" key="6">
    <source>
        <dbReference type="ARBA" id="ARBA00022692"/>
    </source>
</evidence>
<dbReference type="InterPro" id="IPR036097">
    <property type="entry name" value="HisK_dim/P_sf"/>
</dbReference>
<dbReference type="EC" id="2.7.13.3" evidence="3"/>
<dbReference type="AlphaFoldDB" id="A0A4V6NYM6"/>
<reference evidence="15 18" key="1">
    <citation type="journal article" date="2018" name="Int. J. Syst. Evol. Microbiol.">
        <title>Draft Genome Sequence of Faecalimonas umbilicata JCM 30896T, an Acetate-Producing Bacterium Isolated from Human Feces.</title>
        <authorList>
            <person name="Sakamoto M."/>
            <person name="Ikeyama N."/>
            <person name="Yuki M."/>
            <person name="Ohkuma M."/>
        </authorList>
    </citation>
    <scope>NUCLEOTIDE SEQUENCE [LARGE SCALE GENOMIC DNA]</scope>
    <source>
        <strain evidence="15 18">EGH7</strain>
    </source>
</reference>
<keyword evidence="5" id="KW-0808">Transferase</keyword>
<evidence type="ECO:0000259" key="14">
    <source>
        <dbReference type="PROSITE" id="PS50885"/>
    </source>
</evidence>
<dbReference type="InterPro" id="IPR003594">
    <property type="entry name" value="HATPase_dom"/>
</dbReference>
<accession>A0A4V6NYM6</accession>
<feature type="coiled-coil region" evidence="11">
    <location>
        <begin position="258"/>
        <end position="288"/>
    </location>
</feature>
<keyword evidence="4" id="KW-0597">Phosphoprotein</keyword>
<dbReference type="PROSITE" id="PS50109">
    <property type="entry name" value="HIS_KIN"/>
    <property type="match status" value="1"/>
</dbReference>
<evidence type="ECO:0000256" key="4">
    <source>
        <dbReference type="ARBA" id="ARBA00022553"/>
    </source>
</evidence>
<dbReference type="EMBL" id="SLZV01000018">
    <property type="protein sequence ID" value="TCS66730.1"/>
    <property type="molecule type" value="Genomic_DNA"/>
</dbReference>
<reference evidence="16 17" key="2">
    <citation type="submission" date="2019-03" db="EMBL/GenBank/DDBJ databases">
        <title>Genomic Encyclopedia of Type Strains, Phase IV (KMG-IV): sequencing the most valuable type-strain genomes for metagenomic binning, comparative biology and taxonomic classification.</title>
        <authorList>
            <person name="Goeker M."/>
        </authorList>
    </citation>
    <scope>NUCLEOTIDE SEQUENCE [LARGE SCALE GENOMIC DNA]</scope>
    <source>
        <strain evidence="16 17">DSM 103426</strain>
    </source>
</reference>
<dbReference type="CDD" id="cd00082">
    <property type="entry name" value="HisKA"/>
    <property type="match status" value="1"/>
</dbReference>
<comment type="caution">
    <text evidence="16">The sequence shown here is derived from an EMBL/GenBank/DDBJ whole genome shotgun (WGS) entry which is preliminary data.</text>
</comment>
<gene>
    <name evidence="16" type="ORF">EDD74_11865</name>
    <name evidence="15" type="ORF">FAEUMB_08940</name>
</gene>
<dbReference type="Gene3D" id="1.10.287.130">
    <property type="match status" value="1"/>
</dbReference>
<evidence type="ECO:0000256" key="5">
    <source>
        <dbReference type="ARBA" id="ARBA00022679"/>
    </source>
</evidence>
<dbReference type="SUPFAM" id="SSF47384">
    <property type="entry name" value="Homodimeric domain of signal transducing histidine kinase"/>
    <property type="match status" value="1"/>
</dbReference>
<dbReference type="InterPro" id="IPR005467">
    <property type="entry name" value="His_kinase_dom"/>
</dbReference>
<dbReference type="Proteomes" id="UP000702954">
    <property type="component" value="Unassembled WGS sequence"/>
</dbReference>
<dbReference type="GO" id="GO:0005886">
    <property type="term" value="C:plasma membrane"/>
    <property type="evidence" value="ECO:0007669"/>
    <property type="project" value="TreeGrafter"/>
</dbReference>
<evidence type="ECO:0000256" key="3">
    <source>
        <dbReference type="ARBA" id="ARBA00012438"/>
    </source>
</evidence>
<dbReference type="InterPro" id="IPR036890">
    <property type="entry name" value="HATPase_C_sf"/>
</dbReference>
<dbReference type="Gene3D" id="6.10.340.10">
    <property type="match status" value="1"/>
</dbReference>
<comment type="catalytic activity">
    <reaction evidence="1">
        <text>ATP + protein L-histidine = ADP + protein N-phospho-L-histidine.</text>
        <dbReference type="EC" id="2.7.13.3"/>
    </reaction>
</comment>
<protein>
    <recommendedName>
        <fullName evidence="3">histidine kinase</fullName>
        <ecNumber evidence="3">2.7.13.3</ecNumber>
    </recommendedName>
</protein>
<evidence type="ECO:0000256" key="11">
    <source>
        <dbReference type="SAM" id="Coils"/>
    </source>
</evidence>
<evidence type="ECO:0000256" key="8">
    <source>
        <dbReference type="ARBA" id="ARBA00022989"/>
    </source>
</evidence>
<dbReference type="SMART" id="SM00387">
    <property type="entry name" value="HATPase_c"/>
    <property type="match status" value="1"/>
</dbReference>
<feature type="transmembrane region" description="Helical" evidence="12">
    <location>
        <begin position="150"/>
        <end position="168"/>
    </location>
</feature>
<comment type="subcellular location">
    <subcellularLocation>
        <location evidence="2">Membrane</location>
        <topology evidence="2">Multi-pass membrane protein</topology>
    </subcellularLocation>
</comment>
<dbReference type="InterPro" id="IPR050398">
    <property type="entry name" value="HssS/ArlS-like"/>
</dbReference>
<dbReference type="Pfam" id="PF02518">
    <property type="entry name" value="HATPase_c"/>
    <property type="match status" value="1"/>
</dbReference>
<keyword evidence="11" id="KW-0175">Coiled coil</keyword>
<keyword evidence="10 12" id="KW-0472">Membrane</keyword>
<dbReference type="SMART" id="SM00388">
    <property type="entry name" value="HisKA"/>
    <property type="match status" value="1"/>
</dbReference>
<evidence type="ECO:0000256" key="2">
    <source>
        <dbReference type="ARBA" id="ARBA00004141"/>
    </source>
</evidence>
<dbReference type="PANTHER" id="PTHR45528">
    <property type="entry name" value="SENSOR HISTIDINE KINASE CPXA"/>
    <property type="match status" value="1"/>
</dbReference>
<dbReference type="PRINTS" id="PR00344">
    <property type="entry name" value="BCTRLSENSOR"/>
</dbReference>
<dbReference type="InterPro" id="IPR004358">
    <property type="entry name" value="Sig_transdc_His_kin-like_C"/>
</dbReference>
<keyword evidence="18" id="KW-1185">Reference proteome</keyword>
<evidence type="ECO:0000259" key="13">
    <source>
        <dbReference type="PROSITE" id="PS50109"/>
    </source>
</evidence>
<name>A0A4V6NYM6_9FIRM</name>
<evidence type="ECO:0000313" key="15">
    <source>
        <dbReference type="EMBL" id="GBU04353.1"/>
    </source>
</evidence>
<feature type="domain" description="HAMP" evidence="14">
    <location>
        <begin position="173"/>
        <end position="225"/>
    </location>
</feature>
<proteinExistence type="predicted"/>
<evidence type="ECO:0000256" key="7">
    <source>
        <dbReference type="ARBA" id="ARBA00022777"/>
    </source>
</evidence>
<feature type="domain" description="Histidine kinase" evidence="13">
    <location>
        <begin position="240"/>
        <end position="461"/>
    </location>
</feature>
<dbReference type="PROSITE" id="PS50885">
    <property type="entry name" value="HAMP"/>
    <property type="match status" value="1"/>
</dbReference>
<evidence type="ECO:0000256" key="10">
    <source>
        <dbReference type="ARBA" id="ARBA00023136"/>
    </source>
</evidence>
<dbReference type="Pfam" id="PF00512">
    <property type="entry name" value="HisKA"/>
    <property type="match status" value="1"/>
</dbReference>
<dbReference type="PANTHER" id="PTHR45528:SF8">
    <property type="entry name" value="HISTIDINE KINASE"/>
    <property type="match status" value="1"/>
</dbReference>
<organism evidence="16 17">
    <name type="scientific">Faecalimonas umbilicata</name>
    <dbReference type="NCBI Taxonomy" id="1912855"/>
    <lineage>
        <taxon>Bacteria</taxon>
        <taxon>Bacillati</taxon>
        <taxon>Bacillota</taxon>
        <taxon>Clostridia</taxon>
        <taxon>Lachnospirales</taxon>
        <taxon>Lachnospiraceae</taxon>
        <taxon>Faecalimonas</taxon>
    </lineage>
</organism>
<dbReference type="GO" id="GO:0000155">
    <property type="term" value="F:phosphorelay sensor kinase activity"/>
    <property type="evidence" value="ECO:0007669"/>
    <property type="project" value="InterPro"/>
</dbReference>
<dbReference type="Proteomes" id="UP000294613">
    <property type="component" value="Unassembled WGS sequence"/>
</dbReference>
<dbReference type="SUPFAM" id="SSF55874">
    <property type="entry name" value="ATPase domain of HSP90 chaperone/DNA topoisomerase II/histidine kinase"/>
    <property type="match status" value="1"/>
</dbReference>
<evidence type="ECO:0000256" key="9">
    <source>
        <dbReference type="ARBA" id="ARBA00023012"/>
    </source>
</evidence>
<evidence type="ECO:0000256" key="12">
    <source>
        <dbReference type="SAM" id="Phobius"/>
    </source>
</evidence>
<feature type="transmembrane region" description="Helical" evidence="12">
    <location>
        <begin position="12"/>
        <end position="39"/>
    </location>
</feature>
<evidence type="ECO:0000313" key="16">
    <source>
        <dbReference type="EMBL" id="TCS66730.1"/>
    </source>
</evidence>
<keyword evidence="6 12" id="KW-0812">Transmembrane</keyword>